<comment type="subcellular location">
    <subcellularLocation>
        <location evidence="1">Membrane</location>
    </subcellularLocation>
</comment>
<organism evidence="6 8">
    <name type="scientific">Ooceraea biroi</name>
    <name type="common">Clonal raider ant</name>
    <name type="synonym">Cerapachys biroi</name>
    <dbReference type="NCBI Taxonomy" id="2015173"/>
    <lineage>
        <taxon>Eukaryota</taxon>
        <taxon>Metazoa</taxon>
        <taxon>Ecdysozoa</taxon>
        <taxon>Arthropoda</taxon>
        <taxon>Hexapoda</taxon>
        <taxon>Insecta</taxon>
        <taxon>Pterygota</taxon>
        <taxon>Neoptera</taxon>
        <taxon>Endopterygota</taxon>
        <taxon>Hymenoptera</taxon>
        <taxon>Apocrita</taxon>
        <taxon>Aculeata</taxon>
        <taxon>Formicoidea</taxon>
        <taxon>Formicidae</taxon>
        <taxon>Dorylinae</taxon>
        <taxon>Ooceraea</taxon>
    </lineage>
</organism>
<evidence type="ECO:0000313" key="7">
    <source>
        <dbReference type="EMBL" id="RLU22666.1"/>
    </source>
</evidence>
<evidence type="ECO:0000313" key="9">
    <source>
        <dbReference type="Proteomes" id="UP000279307"/>
    </source>
</evidence>
<evidence type="ECO:0000313" key="8">
    <source>
        <dbReference type="Proteomes" id="UP000053097"/>
    </source>
</evidence>
<dbReference type="Gene3D" id="3.40.50.12190">
    <property type="match status" value="1"/>
</dbReference>
<feature type="compositionally biased region" description="Polar residues" evidence="5">
    <location>
        <begin position="141"/>
        <end position="153"/>
    </location>
</feature>
<evidence type="ECO:0000256" key="2">
    <source>
        <dbReference type="ARBA" id="ARBA00022692"/>
    </source>
</evidence>
<dbReference type="STRING" id="2015173.A0A026WBQ6"/>
<evidence type="ECO:0000256" key="4">
    <source>
        <dbReference type="ARBA" id="ARBA00023136"/>
    </source>
</evidence>
<evidence type="ECO:0000256" key="3">
    <source>
        <dbReference type="ARBA" id="ARBA00022989"/>
    </source>
</evidence>
<dbReference type="InterPro" id="IPR038599">
    <property type="entry name" value="LAP1C-like_C_sf"/>
</dbReference>
<dbReference type="InterPro" id="IPR008662">
    <property type="entry name" value="TOIP1/2"/>
</dbReference>
<dbReference type="GO" id="GO:0061024">
    <property type="term" value="P:membrane organization"/>
    <property type="evidence" value="ECO:0007669"/>
    <property type="project" value="TreeGrafter"/>
</dbReference>
<keyword evidence="8" id="KW-1185">Reference proteome</keyword>
<gene>
    <name evidence="7" type="ORF">DMN91_004944</name>
    <name evidence="6" type="ORF">X777_06479</name>
</gene>
<dbReference type="OrthoDB" id="6258998at2759"/>
<reference evidence="6 8" key="1">
    <citation type="journal article" date="2014" name="Curr. Biol.">
        <title>The genome of the clonal raider ant Cerapachys biroi.</title>
        <authorList>
            <person name="Oxley P.R."/>
            <person name="Ji L."/>
            <person name="Fetter-Pruneda I."/>
            <person name="McKenzie S.K."/>
            <person name="Li C."/>
            <person name="Hu H."/>
            <person name="Zhang G."/>
            <person name="Kronauer D.J."/>
        </authorList>
    </citation>
    <scope>NUCLEOTIDE SEQUENCE [LARGE SCALE GENOMIC DNA]</scope>
</reference>
<dbReference type="PANTHER" id="PTHR18843">
    <property type="entry name" value="TORSIN-1A-INTERACTING PROTEIN"/>
    <property type="match status" value="1"/>
</dbReference>
<keyword evidence="2" id="KW-0812">Transmembrane</keyword>
<dbReference type="GO" id="GO:0016020">
    <property type="term" value="C:membrane"/>
    <property type="evidence" value="ECO:0007669"/>
    <property type="project" value="UniProtKB-SubCell"/>
</dbReference>
<protein>
    <recommendedName>
        <fullName evidence="10">Torsin-1A-interacting protein</fullName>
    </recommendedName>
</protein>
<sequence length="419" mass="48308">MSSCDEREMRSHAEWTTSYTSTSFSEHWKPRKRLPLPSYIRRLSTQLDQLDKRCINKIHNSRVMSVPPDPHARKPIRLEDCDKSYASDDFHKLHRKSERSPDWLERNTFEDEELSVNGDDIDYDGQMTRSPRKARNEEIQSSRAQSHSRTASPQRRKTPSKRESRYRGSSGNEPDVYSLSWLFTSFINIVWHHPFISIAILLLFMCMLRPSMSEKHVQHMDNPNLLLCKSIEEVRAKFHNQESDIWNDISSAINEIISRTPKVPSIILLYANETSTMNCLATEIARVSSTLLHTDGPMHLDPKDFGDDAGVIINELNERLPSKKVVIIRDILNINAKAIRALHNLCDRINPLVGEAIYILTMQTNGYESTEKRLALVEKQIYRKLSESIDRDILSALVTRITDGAIVSVQPEPHLRYCT</sequence>
<dbReference type="EMBL" id="QOIP01000005">
    <property type="protein sequence ID" value="RLU22666.1"/>
    <property type="molecule type" value="Genomic_DNA"/>
</dbReference>
<dbReference type="Proteomes" id="UP000053097">
    <property type="component" value="Unassembled WGS sequence"/>
</dbReference>
<dbReference type="OMA" id="FINIVWH"/>
<evidence type="ECO:0000256" key="5">
    <source>
        <dbReference type="SAM" id="MobiDB-lite"/>
    </source>
</evidence>
<dbReference type="AlphaFoldDB" id="A0A026WBQ6"/>
<dbReference type="EMBL" id="KK107293">
    <property type="protein sequence ID" value="EZA53398.1"/>
    <property type="molecule type" value="Genomic_DNA"/>
</dbReference>
<dbReference type="PANTHER" id="PTHR18843:SF7">
    <property type="entry name" value="LAMINA-ASSOCIATED POLYPEPTIDE 1B ISOFORM 1-RELATED"/>
    <property type="match status" value="1"/>
</dbReference>
<dbReference type="GO" id="GO:0001671">
    <property type="term" value="F:ATPase activator activity"/>
    <property type="evidence" value="ECO:0007669"/>
    <property type="project" value="InterPro"/>
</dbReference>
<feature type="region of interest" description="Disordered" evidence="5">
    <location>
        <begin position="115"/>
        <end position="172"/>
    </location>
</feature>
<reference evidence="7" key="3">
    <citation type="submission" date="2018-07" db="EMBL/GenBank/DDBJ databases">
        <authorList>
            <person name="Mckenzie S.K."/>
            <person name="Kronauer D.J.C."/>
        </authorList>
    </citation>
    <scope>NUCLEOTIDE SEQUENCE</scope>
    <source>
        <strain evidence="7">Clonal line C1</strain>
    </source>
</reference>
<accession>A0A026WBQ6</accession>
<reference evidence="7 9" key="2">
    <citation type="journal article" date="2018" name="Genome Res.">
        <title>The genomic architecture and molecular evolution of ant odorant receptors.</title>
        <authorList>
            <person name="McKenzie S.K."/>
            <person name="Kronauer D.J.C."/>
        </authorList>
    </citation>
    <scope>NUCLEOTIDE SEQUENCE [LARGE SCALE GENOMIC DNA]</scope>
    <source>
        <strain evidence="7">Clonal line C1</strain>
    </source>
</reference>
<evidence type="ECO:0000313" key="6">
    <source>
        <dbReference type="EMBL" id="EZA53398.1"/>
    </source>
</evidence>
<dbReference type="Proteomes" id="UP000279307">
    <property type="component" value="Chromosome 5"/>
</dbReference>
<keyword evidence="4" id="KW-0472">Membrane</keyword>
<name>A0A026WBQ6_OOCBI</name>
<proteinExistence type="predicted"/>
<keyword evidence="3" id="KW-1133">Transmembrane helix</keyword>
<evidence type="ECO:0008006" key="10">
    <source>
        <dbReference type="Google" id="ProtNLM"/>
    </source>
</evidence>
<evidence type="ECO:0000256" key="1">
    <source>
        <dbReference type="ARBA" id="ARBA00004370"/>
    </source>
</evidence>